<name>A0ABW2FCG2_9BACL</name>
<reference evidence="2" key="1">
    <citation type="journal article" date="2019" name="Int. J. Syst. Evol. Microbiol.">
        <title>The Global Catalogue of Microorganisms (GCM) 10K type strain sequencing project: providing services to taxonomists for standard genome sequencing and annotation.</title>
        <authorList>
            <consortium name="The Broad Institute Genomics Platform"/>
            <consortium name="The Broad Institute Genome Sequencing Center for Infectious Disease"/>
            <person name="Wu L."/>
            <person name="Ma J."/>
        </authorList>
    </citation>
    <scope>NUCLEOTIDE SEQUENCE [LARGE SCALE GENOMIC DNA]</scope>
    <source>
        <strain evidence="2">KCTC 12907</strain>
    </source>
</reference>
<evidence type="ECO:0000313" key="1">
    <source>
        <dbReference type="EMBL" id="MFC7149684.1"/>
    </source>
</evidence>
<dbReference type="Proteomes" id="UP001596378">
    <property type="component" value="Unassembled WGS sequence"/>
</dbReference>
<dbReference type="EMBL" id="JBHTAI010000008">
    <property type="protein sequence ID" value="MFC7149684.1"/>
    <property type="molecule type" value="Genomic_DNA"/>
</dbReference>
<keyword evidence="2" id="KW-1185">Reference proteome</keyword>
<dbReference type="RefSeq" id="WP_378049066.1">
    <property type="nucleotide sequence ID" value="NZ_JBHMDN010000020.1"/>
</dbReference>
<evidence type="ECO:0000313" key="2">
    <source>
        <dbReference type="Proteomes" id="UP001596378"/>
    </source>
</evidence>
<proteinExistence type="predicted"/>
<gene>
    <name evidence="1" type="ORF">ACFQMJ_14260</name>
</gene>
<sequence>MRKIIFAQTGLNRIANIHSIHFTPQETERFQIELIETIRSQLSTIMPLAGYHEYKKGPWANTRRILVFGYKV</sequence>
<evidence type="ECO:0008006" key="3">
    <source>
        <dbReference type="Google" id="ProtNLM"/>
    </source>
</evidence>
<protein>
    <recommendedName>
        <fullName evidence="3">Type II toxin-antitoxin system RelE/ParE family toxin</fullName>
    </recommendedName>
</protein>
<organism evidence="1 2">
    <name type="scientific">Cohnella cellulosilytica</name>
    <dbReference type="NCBI Taxonomy" id="986710"/>
    <lineage>
        <taxon>Bacteria</taxon>
        <taxon>Bacillati</taxon>
        <taxon>Bacillota</taxon>
        <taxon>Bacilli</taxon>
        <taxon>Bacillales</taxon>
        <taxon>Paenibacillaceae</taxon>
        <taxon>Cohnella</taxon>
    </lineage>
</organism>
<accession>A0ABW2FCG2</accession>
<comment type="caution">
    <text evidence="1">The sequence shown here is derived from an EMBL/GenBank/DDBJ whole genome shotgun (WGS) entry which is preliminary data.</text>
</comment>